<dbReference type="EMBL" id="ONZG01000007">
    <property type="protein sequence ID" value="SPJ29346.1"/>
    <property type="molecule type" value="Genomic_DNA"/>
</dbReference>
<protein>
    <submittedName>
        <fullName evidence="1">Uncharacterized protein</fullName>
    </submittedName>
</protein>
<sequence length="50" mass="5910">MSRLICDCPKDIRMMVWGEIFPPHFKDLRGQVNVEGSTNFLIEFRIEPGW</sequence>
<evidence type="ECO:0000313" key="1">
    <source>
        <dbReference type="EMBL" id="SPJ29346.1"/>
    </source>
</evidence>
<evidence type="ECO:0000313" key="2">
    <source>
        <dbReference type="Proteomes" id="UP000244898"/>
    </source>
</evidence>
<name>A0A2R8CAH2_9RHOB</name>
<organism evidence="1 2">
    <name type="scientific">Falsiruegeria mediterranea M17</name>
    <dbReference type="NCBI Taxonomy" id="1200281"/>
    <lineage>
        <taxon>Bacteria</taxon>
        <taxon>Pseudomonadati</taxon>
        <taxon>Pseudomonadota</taxon>
        <taxon>Alphaproteobacteria</taxon>
        <taxon>Rhodobacterales</taxon>
        <taxon>Roseobacteraceae</taxon>
        <taxon>Falsiruegeria</taxon>
    </lineage>
</organism>
<accession>A0A2R8CAH2</accession>
<dbReference type="AlphaFoldDB" id="A0A2R8CAH2"/>
<proteinExistence type="predicted"/>
<gene>
    <name evidence="1" type="ORF">TRM7615_02860</name>
</gene>
<reference evidence="2" key="1">
    <citation type="submission" date="2018-03" db="EMBL/GenBank/DDBJ databases">
        <authorList>
            <person name="Rodrigo-Torres L."/>
            <person name="Arahal R. D."/>
            <person name="Lucena T."/>
        </authorList>
    </citation>
    <scope>NUCLEOTIDE SEQUENCE [LARGE SCALE GENOMIC DNA]</scope>
    <source>
        <strain evidence="2">CECT 7615</strain>
    </source>
</reference>
<dbReference type="Proteomes" id="UP000244898">
    <property type="component" value="Unassembled WGS sequence"/>
</dbReference>
<keyword evidence="2" id="KW-1185">Reference proteome</keyword>